<evidence type="ECO:0000313" key="3">
    <source>
        <dbReference type="Proteomes" id="UP000278419"/>
    </source>
</evidence>
<evidence type="ECO:0000259" key="1">
    <source>
        <dbReference type="PROSITE" id="PS50902"/>
    </source>
</evidence>
<dbReference type="Pfam" id="PF12682">
    <property type="entry name" value="Flavodoxin_4"/>
    <property type="match status" value="1"/>
</dbReference>
<dbReference type="AlphaFoldDB" id="A0A3S4QSU5"/>
<dbReference type="InterPro" id="IPR001226">
    <property type="entry name" value="Flavodoxin_CS"/>
</dbReference>
<dbReference type="GO" id="GO:0016651">
    <property type="term" value="F:oxidoreductase activity, acting on NAD(P)H"/>
    <property type="evidence" value="ECO:0007669"/>
    <property type="project" value="UniProtKB-ARBA"/>
</dbReference>
<dbReference type="GO" id="GO:0009055">
    <property type="term" value="F:electron transfer activity"/>
    <property type="evidence" value="ECO:0007669"/>
    <property type="project" value="InterPro"/>
</dbReference>
<dbReference type="SUPFAM" id="SSF52218">
    <property type="entry name" value="Flavoproteins"/>
    <property type="match status" value="1"/>
</dbReference>
<dbReference type="PROSITE" id="PS50902">
    <property type="entry name" value="FLAVODOXIN_LIKE"/>
    <property type="match status" value="1"/>
</dbReference>
<proteinExistence type="predicted"/>
<dbReference type="InterPro" id="IPR008254">
    <property type="entry name" value="Flavodoxin/NO_synth"/>
</dbReference>
<gene>
    <name evidence="2" type="ORF">NCTC10713_01876</name>
</gene>
<dbReference type="RefSeq" id="WP_003030911.1">
    <property type="nucleotide sequence ID" value="NZ_AP018548.1"/>
</dbReference>
<evidence type="ECO:0000313" key="2">
    <source>
        <dbReference type="EMBL" id="VED98863.1"/>
    </source>
</evidence>
<reference evidence="2 3" key="1">
    <citation type="submission" date="2018-12" db="EMBL/GenBank/DDBJ databases">
        <authorList>
            <consortium name="Pathogen Informatics"/>
        </authorList>
    </citation>
    <scope>NUCLEOTIDE SEQUENCE [LARGE SCALE GENOMIC DNA]</scope>
    <source>
        <strain evidence="2 3">NCTC10713</strain>
    </source>
</reference>
<dbReference type="EMBL" id="LR134283">
    <property type="protein sequence ID" value="VED98863.1"/>
    <property type="molecule type" value="Genomic_DNA"/>
</dbReference>
<protein>
    <submittedName>
        <fullName evidence="2">Flavodoxin</fullName>
    </submittedName>
</protein>
<dbReference type="GO" id="GO:0010181">
    <property type="term" value="F:FMN binding"/>
    <property type="evidence" value="ECO:0007669"/>
    <property type="project" value="InterPro"/>
</dbReference>
<dbReference type="Gene3D" id="3.40.50.360">
    <property type="match status" value="1"/>
</dbReference>
<dbReference type="GeneID" id="93964391"/>
<organism evidence="2 3">
    <name type="scientific">Streptococcus anginosus</name>
    <dbReference type="NCBI Taxonomy" id="1328"/>
    <lineage>
        <taxon>Bacteria</taxon>
        <taxon>Bacillati</taxon>
        <taxon>Bacillota</taxon>
        <taxon>Bacilli</taxon>
        <taxon>Lactobacillales</taxon>
        <taxon>Streptococcaceae</taxon>
        <taxon>Streptococcus</taxon>
        <taxon>Streptococcus anginosus group</taxon>
    </lineage>
</organism>
<dbReference type="PROSITE" id="PS00201">
    <property type="entry name" value="FLAVODOXIN"/>
    <property type="match status" value="1"/>
</dbReference>
<dbReference type="PANTHER" id="PTHR39201:SF1">
    <property type="entry name" value="FLAVODOXIN-LIKE DOMAIN-CONTAINING PROTEIN"/>
    <property type="match status" value="1"/>
</dbReference>
<feature type="domain" description="Flavodoxin-like" evidence="1">
    <location>
        <begin position="4"/>
        <end position="154"/>
    </location>
</feature>
<dbReference type="Proteomes" id="UP000278419">
    <property type="component" value="Chromosome"/>
</dbReference>
<name>A0A3S4QSU5_STRAP</name>
<dbReference type="PANTHER" id="PTHR39201">
    <property type="entry name" value="EXPORTED PROTEIN-RELATED"/>
    <property type="match status" value="1"/>
</dbReference>
<dbReference type="InterPro" id="IPR029039">
    <property type="entry name" value="Flavoprotein-like_sf"/>
</dbReference>
<sequence>MAKTIVLYFSKTGTTEKVAEVIASKLGADVYQIVEAVPYTNADLNWNNPTSRANIEQGDESARPTYKGELPDLTSYDQVIIGHPIWWGRPPRIIQTVMENLNLAGKRVATFTTSGGSTYSEAQAVIDQMVKNSARGRVLSNQTEATKWLASIGF</sequence>
<accession>A0A3S4QSU5</accession>